<dbReference type="GO" id="GO:0003677">
    <property type="term" value="F:DNA binding"/>
    <property type="evidence" value="ECO:0007669"/>
    <property type="project" value="InterPro"/>
</dbReference>
<name>A0A7D4P5D3_9GAMM</name>
<keyword evidence="2" id="KW-1185">Reference proteome</keyword>
<dbReference type="PANTHER" id="PTHR38767">
    <property type="entry name" value="DNA POLYMERASE III SUBUNIT CHI"/>
    <property type="match status" value="1"/>
</dbReference>
<dbReference type="Proteomes" id="UP000504724">
    <property type="component" value="Chromosome"/>
</dbReference>
<dbReference type="AlphaFoldDB" id="A0A7D4P5D3"/>
<accession>A0A7D4P5D3</accession>
<dbReference type="RefSeq" id="WP_173285978.1">
    <property type="nucleotide sequence ID" value="NZ_CP054020.1"/>
</dbReference>
<dbReference type="Gene3D" id="3.40.50.10110">
    <property type="entry name" value="DNA polymerase III subunit chi"/>
    <property type="match status" value="1"/>
</dbReference>
<organism evidence="1 2">
    <name type="scientific">Thiomicrorhabdus xiamenensis</name>
    <dbReference type="NCBI Taxonomy" id="2739063"/>
    <lineage>
        <taxon>Bacteria</taxon>
        <taxon>Pseudomonadati</taxon>
        <taxon>Pseudomonadota</taxon>
        <taxon>Gammaproteobacteria</taxon>
        <taxon>Thiotrichales</taxon>
        <taxon>Piscirickettsiaceae</taxon>
        <taxon>Thiomicrorhabdus</taxon>
    </lineage>
</organism>
<dbReference type="InterPro" id="IPR007459">
    <property type="entry name" value="DNA_pol3_chi"/>
</dbReference>
<dbReference type="KEGG" id="txa:HQN79_09645"/>
<protein>
    <submittedName>
        <fullName evidence="1">DNA polymerase III subunit chi</fullName>
    </submittedName>
</protein>
<sequence length="158" mass="18781">MTEDQQNTPQENTENTAARDVLFYVLNSTDQQSRDRFLCQLLNKIYQQGRRCDVRFASEQDARRFELTLWNWKATSFIPHSVMHEMAAPIQLFGERLSKKCADVLINLHPDFCEDYSDYQRTIEIVDQSEFLVQKGRVRWKDYQQRQLTPTVHKIGFD</sequence>
<reference evidence="1 2" key="1">
    <citation type="submission" date="2020-05" db="EMBL/GenBank/DDBJ databases">
        <title>Thiomicrorhabdus sediminis sp.nov. and Thiomicrorhabdus xiamenensis sp.nov., novel sulfur-oxidizing bacteria isolated from coastal sediment.</title>
        <authorList>
            <person name="Liu X."/>
        </authorList>
    </citation>
    <scope>NUCLEOTIDE SEQUENCE [LARGE SCALE GENOMIC DNA]</scope>
    <source>
        <strain evidence="1 2">G2</strain>
    </source>
</reference>
<proteinExistence type="predicted"/>
<gene>
    <name evidence="1" type="ORF">HQN79_09645</name>
</gene>
<dbReference type="SUPFAM" id="SSF102400">
    <property type="entry name" value="DNA polymerase III chi subunit"/>
    <property type="match status" value="1"/>
</dbReference>
<dbReference type="EMBL" id="CP054020">
    <property type="protein sequence ID" value="QKI89816.1"/>
    <property type="molecule type" value="Genomic_DNA"/>
</dbReference>
<dbReference type="InterPro" id="IPR036768">
    <property type="entry name" value="PolIII_chi_sf"/>
</dbReference>
<dbReference type="GO" id="GO:0003887">
    <property type="term" value="F:DNA-directed DNA polymerase activity"/>
    <property type="evidence" value="ECO:0007669"/>
    <property type="project" value="InterPro"/>
</dbReference>
<evidence type="ECO:0000313" key="1">
    <source>
        <dbReference type="EMBL" id="QKI89816.1"/>
    </source>
</evidence>
<dbReference type="GO" id="GO:0006260">
    <property type="term" value="P:DNA replication"/>
    <property type="evidence" value="ECO:0007669"/>
    <property type="project" value="InterPro"/>
</dbReference>
<evidence type="ECO:0000313" key="2">
    <source>
        <dbReference type="Proteomes" id="UP000504724"/>
    </source>
</evidence>
<dbReference type="Pfam" id="PF04364">
    <property type="entry name" value="DNA_pol3_chi"/>
    <property type="match status" value="1"/>
</dbReference>
<dbReference type="GO" id="GO:0032298">
    <property type="term" value="P:positive regulation of DNA-templated DNA replication initiation"/>
    <property type="evidence" value="ECO:0007669"/>
    <property type="project" value="TreeGrafter"/>
</dbReference>
<dbReference type="PANTHER" id="PTHR38767:SF1">
    <property type="entry name" value="DNA POLYMERASE III SUBUNIT CHI"/>
    <property type="match status" value="1"/>
</dbReference>